<dbReference type="GO" id="GO:0030007">
    <property type="term" value="P:intracellular potassium ion homeostasis"/>
    <property type="evidence" value="ECO:0007669"/>
    <property type="project" value="UniProtKB-UniRule"/>
</dbReference>
<organism evidence="12 13">
    <name type="scientific">Daedalea quercina L-15889</name>
    <dbReference type="NCBI Taxonomy" id="1314783"/>
    <lineage>
        <taxon>Eukaryota</taxon>
        <taxon>Fungi</taxon>
        <taxon>Dikarya</taxon>
        <taxon>Basidiomycota</taxon>
        <taxon>Agaricomycotina</taxon>
        <taxon>Agaricomycetes</taxon>
        <taxon>Polyporales</taxon>
        <taxon>Fomitopsis</taxon>
    </lineage>
</organism>
<evidence type="ECO:0000256" key="10">
    <source>
        <dbReference type="PIRNR" id="PIRNR002450"/>
    </source>
</evidence>
<dbReference type="OrthoDB" id="9999863at2759"/>
<dbReference type="GO" id="GO:0140107">
    <property type="term" value="F:high-affinity potassium ion transmembrane transporter activity"/>
    <property type="evidence" value="ECO:0007669"/>
    <property type="project" value="TreeGrafter"/>
</dbReference>
<dbReference type="STRING" id="1314783.A0A165SNL6"/>
<feature type="region of interest" description="Disordered" evidence="11">
    <location>
        <begin position="875"/>
        <end position="936"/>
    </location>
</feature>
<dbReference type="GO" id="GO:1990573">
    <property type="term" value="P:potassium ion import across plasma membrane"/>
    <property type="evidence" value="ECO:0007669"/>
    <property type="project" value="TreeGrafter"/>
</dbReference>
<evidence type="ECO:0000256" key="11">
    <source>
        <dbReference type="SAM" id="MobiDB-lite"/>
    </source>
</evidence>
<feature type="compositionally biased region" description="Polar residues" evidence="11">
    <location>
        <begin position="316"/>
        <end position="337"/>
    </location>
</feature>
<dbReference type="PIRSF" id="PIRSF002450">
    <property type="entry name" value="K+_transpter_TRK"/>
    <property type="match status" value="1"/>
</dbReference>
<feature type="compositionally biased region" description="Polar residues" evidence="11">
    <location>
        <begin position="382"/>
        <end position="393"/>
    </location>
</feature>
<keyword evidence="5 10" id="KW-0812">Transmembrane</keyword>
<feature type="transmembrane region" description="Helical" evidence="10">
    <location>
        <begin position="90"/>
        <end position="111"/>
    </location>
</feature>
<dbReference type="NCBIfam" id="TIGR00934">
    <property type="entry name" value="2a38euk"/>
    <property type="match status" value="1"/>
</dbReference>
<sequence>MPSIYSRRLRRTWSASLPDAWSFVIAHLNFFRIHLLVFTFTPLIFSGILYGANGEYHISYVDCLFLCVTSMTVCGLATVDLSTLTPFQQFLLFAQMCLGSPVLVSWVMVYMRRSFFATKFQHVLEAEISRKASEKAHRKVDVKLVPLWRRVLESFMPSTYTASKNDDRASDSSSDDHRESSRVRVEMIRRMDAAPQLVNPSGWISAGRSDFFAVDQEASQKMGQKNDGYELRSPEHYLSFADIDNPSLVENAIRVADMSQPQQLVPNGEAPDAAGLSDAQSVQSNGREKLSRMFSEPPGRATDSPEPELSPLPRSVTITLASQGRSETFSRTQTIEFANSPRPNREVRSNRSLAQPRETNYSNGDDYGSSRDRRSMRGPTLSYPQSITSYPSRRTQRTHTLHSGFGGFPMPHEIFTSLMHRFFPKLEHKLTRTMTMPRTQTIVSQQSVAASGRPVTYISFDAVVGRNSEFKALTAEQLEELGGVEYRALGALLWIVGGYHILIQLLSWVAIAPYMSMSRWKEDFHPPQIYRDVSPVWYSAFQVVSAYTNTGMSLQDESMIPFQRAYLLIFILIFLILAGNTAFPVFLRFAIWVLSIVVPRGSRISETLQFLLDHPRRCFVYLFPSHQTWFLLTVLLGLNLTDWFCFLVLDLGNPTIMSIPPGVRVVIGTLQACAVRAAGFATVNLADLAPAVKVVYVIMMYVSVYPVAMSVRSTNVYEEKSLGVFEDDEESEDEEFNPTGNRVTVWSRYLAMHMRKQLSFDMWWLGLALVLVCIIEKDGLEDDSTATWFNIFRTIFEIVSAYGTVGLSLGVPYDNYSFSGALSPLSKLIICVVMLRGRHRGLPVAIDRAVMLPMEFSQASQDRLDEITSNHARRSSMAFDATSGDAEDRSQFRSSYVRSPSAMESAGPESPPPQSSQESRQPQPQPQPQPQSQLPR</sequence>
<dbReference type="InterPro" id="IPR004773">
    <property type="entry name" value="K/Na_transp_Trk1/HKT1"/>
</dbReference>
<evidence type="ECO:0000313" key="12">
    <source>
        <dbReference type="EMBL" id="KZT72263.1"/>
    </source>
</evidence>
<dbReference type="SUPFAM" id="SSF81324">
    <property type="entry name" value="Voltage-gated potassium channels"/>
    <property type="match status" value="1"/>
</dbReference>
<dbReference type="EMBL" id="KV429041">
    <property type="protein sequence ID" value="KZT72263.1"/>
    <property type="molecule type" value="Genomic_DNA"/>
</dbReference>
<keyword evidence="3 10" id="KW-0813">Transport</keyword>
<comment type="similarity">
    <text evidence="2 10">Belongs to the TrkH potassium transport family.</text>
</comment>
<evidence type="ECO:0000256" key="4">
    <source>
        <dbReference type="ARBA" id="ARBA00022538"/>
    </source>
</evidence>
<protein>
    <recommendedName>
        <fullName evidence="10">Potassium transport protein</fullName>
    </recommendedName>
</protein>
<dbReference type="PANTHER" id="PTHR31064">
    <property type="entry name" value="POTASSIUM TRANSPORT PROTEIN DDB_G0292412-RELATED"/>
    <property type="match status" value="1"/>
</dbReference>
<keyword evidence="8 10" id="KW-0406">Ion transport</keyword>
<accession>A0A165SNL6</accession>
<evidence type="ECO:0000256" key="5">
    <source>
        <dbReference type="ARBA" id="ARBA00022692"/>
    </source>
</evidence>
<reference evidence="12 13" key="1">
    <citation type="journal article" date="2016" name="Mol. Biol. Evol.">
        <title>Comparative Genomics of Early-Diverging Mushroom-Forming Fungi Provides Insights into the Origins of Lignocellulose Decay Capabilities.</title>
        <authorList>
            <person name="Nagy L.G."/>
            <person name="Riley R."/>
            <person name="Tritt A."/>
            <person name="Adam C."/>
            <person name="Daum C."/>
            <person name="Floudas D."/>
            <person name="Sun H."/>
            <person name="Yadav J.S."/>
            <person name="Pangilinan J."/>
            <person name="Larsson K.H."/>
            <person name="Matsuura K."/>
            <person name="Barry K."/>
            <person name="Labutti K."/>
            <person name="Kuo R."/>
            <person name="Ohm R.A."/>
            <person name="Bhattacharya S.S."/>
            <person name="Shirouzu T."/>
            <person name="Yoshinaga Y."/>
            <person name="Martin F.M."/>
            <person name="Grigoriev I.V."/>
            <person name="Hibbett D.S."/>
        </authorList>
    </citation>
    <scope>NUCLEOTIDE SEQUENCE [LARGE SCALE GENOMIC DNA]</scope>
    <source>
        <strain evidence="12 13">L-15889</strain>
    </source>
</reference>
<feature type="transmembrane region" description="Helical" evidence="10">
    <location>
        <begin position="566"/>
        <end position="591"/>
    </location>
</feature>
<dbReference type="InterPro" id="IPR003445">
    <property type="entry name" value="Cat_transpt"/>
</dbReference>
<evidence type="ECO:0000256" key="6">
    <source>
        <dbReference type="ARBA" id="ARBA00022958"/>
    </source>
</evidence>
<gene>
    <name evidence="12" type="ORF">DAEQUDRAFT_26204</name>
</gene>
<dbReference type="InterPro" id="IPR015958">
    <property type="entry name" value="Trk1_fungi"/>
</dbReference>
<evidence type="ECO:0000256" key="2">
    <source>
        <dbReference type="ARBA" id="ARBA00009137"/>
    </source>
</evidence>
<comment type="subcellular location">
    <subcellularLocation>
        <location evidence="1">Membrane</location>
        <topology evidence="1">Multi-pass membrane protein</topology>
    </subcellularLocation>
</comment>
<dbReference type="Pfam" id="PF02386">
    <property type="entry name" value="TrkH"/>
    <property type="match status" value="1"/>
</dbReference>
<dbReference type="InterPro" id="IPR051143">
    <property type="entry name" value="TrkH_K-transport"/>
</dbReference>
<evidence type="ECO:0000256" key="9">
    <source>
        <dbReference type="ARBA" id="ARBA00023136"/>
    </source>
</evidence>
<dbReference type="GO" id="GO:0005886">
    <property type="term" value="C:plasma membrane"/>
    <property type="evidence" value="ECO:0007669"/>
    <property type="project" value="InterPro"/>
</dbReference>
<feature type="region of interest" description="Disordered" evidence="11">
    <location>
        <begin position="163"/>
        <end position="182"/>
    </location>
</feature>
<feature type="compositionally biased region" description="Basic and acidic residues" evidence="11">
    <location>
        <begin position="164"/>
        <end position="182"/>
    </location>
</feature>
<feature type="transmembrane region" description="Helical" evidence="10">
    <location>
        <begin position="57"/>
        <end position="78"/>
    </location>
</feature>
<keyword evidence="4 10" id="KW-0633">Potassium transport</keyword>
<evidence type="ECO:0000256" key="7">
    <source>
        <dbReference type="ARBA" id="ARBA00022989"/>
    </source>
</evidence>
<dbReference type="AlphaFoldDB" id="A0A165SNL6"/>
<evidence type="ECO:0000256" key="1">
    <source>
        <dbReference type="ARBA" id="ARBA00004141"/>
    </source>
</evidence>
<feature type="region of interest" description="Disordered" evidence="11">
    <location>
        <begin position="263"/>
        <end position="395"/>
    </location>
</feature>
<feature type="transmembrane region" description="Helical" evidence="10">
    <location>
        <begin position="491"/>
        <end position="515"/>
    </location>
</feature>
<keyword evidence="9 10" id="KW-0472">Membrane</keyword>
<dbReference type="Proteomes" id="UP000076727">
    <property type="component" value="Unassembled WGS sequence"/>
</dbReference>
<dbReference type="PANTHER" id="PTHR31064:SF30">
    <property type="entry name" value="HIGH-AFFINITY POTASSIUM TRANSPORT PROTEIN-RELATED"/>
    <property type="match status" value="1"/>
</dbReference>
<feature type="transmembrane region" description="Helical" evidence="10">
    <location>
        <begin position="20"/>
        <end position="45"/>
    </location>
</feature>
<evidence type="ECO:0000256" key="8">
    <source>
        <dbReference type="ARBA" id="ARBA00023065"/>
    </source>
</evidence>
<keyword evidence="6 10" id="KW-0630">Potassium</keyword>
<keyword evidence="7 10" id="KW-1133">Transmembrane helix</keyword>
<feature type="compositionally biased region" description="Polar residues" evidence="11">
    <location>
        <begin position="350"/>
        <end position="363"/>
    </location>
</feature>
<name>A0A165SNL6_9APHY</name>
<evidence type="ECO:0000313" key="13">
    <source>
        <dbReference type="Proteomes" id="UP000076727"/>
    </source>
</evidence>
<proteinExistence type="inferred from homology"/>
<evidence type="ECO:0000256" key="3">
    <source>
        <dbReference type="ARBA" id="ARBA00022448"/>
    </source>
</evidence>
<comment type="caution">
    <text evidence="10">Lacks conserved residue(s) required for the propagation of feature annotation.</text>
</comment>
<keyword evidence="13" id="KW-1185">Reference proteome</keyword>